<evidence type="ECO:0000259" key="10">
    <source>
        <dbReference type="Pfam" id="PF17766"/>
    </source>
</evidence>
<dbReference type="Gene3D" id="2.60.40.2310">
    <property type="match status" value="1"/>
</dbReference>
<evidence type="ECO:0000256" key="7">
    <source>
        <dbReference type="PROSITE-ProRule" id="PRU01240"/>
    </source>
</evidence>
<dbReference type="InterPro" id="IPR036852">
    <property type="entry name" value="Peptidase_S8/S53_dom_sf"/>
</dbReference>
<dbReference type="OrthoDB" id="10256524at2759"/>
<organism evidence="11 12">
    <name type="scientific">Colocasia esculenta</name>
    <name type="common">Wild taro</name>
    <name type="synonym">Arum esculentum</name>
    <dbReference type="NCBI Taxonomy" id="4460"/>
    <lineage>
        <taxon>Eukaryota</taxon>
        <taxon>Viridiplantae</taxon>
        <taxon>Streptophyta</taxon>
        <taxon>Embryophyta</taxon>
        <taxon>Tracheophyta</taxon>
        <taxon>Spermatophyta</taxon>
        <taxon>Magnoliopsida</taxon>
        <taxon>Liliopsida</taxon>
        <taxon>Araceae</taxon>
        <taxon>Aroideae</taxon>
        <taxon>Colocasieae</taxon>
        <taxon>Colocasia</taxon>
    </lineage>
</organism>
<accession>A0A843W9U3</accession>
<dbReference type="PRINTS" id="PR00723">
    <property type="entry name" value="SUBTILISIN"/>
</dbReference>
<dbReference type="Pfam" id="PF17766">
    <property type="entry name" value="fn3_6"/>
    <property type="match status" value="1"/>
</dbReference>
<dbReference type="Pfam" id="PF05922">
    <property type="entry name" value="Inhibitor_I9"/>
    <property type="match status" value="1"/>
</dbReference>
<dbReference type="Gene3D" id="3.40.50.200">
    <property type="entry name" value="Peptidase S8/S53 domain"/>
    <property type="match status" value="1"/>
</dbReference>
<evidence type="ECO:0000256" key="3">
    <source>
        <dbReference type="ARBA" id="ARBA00022729"/>
    </source>
</evidence>
<comment type="caution">
    <text evidence="11">The sequence shown here is derived from an EMBL/GenBank/DDBJ whole genome shotgun (WGS) entry which is preliminary data.</text>
</comment>
<keyword evidence="3" id="KW-0732">Signal</keyword>
<feature type="active site" description="Charge relay system" evidence="6 7">
    <location>
        <position position="235"/>
    </location>
</feature>
<feature type="domain" description="Peptidase S8/S53" evidence="8">
    <location>
        <begin position="165"/>
        <end position="613"/>
    </location>
</feature>
<dbReference type="SUPFAM" id="SSF52743">
    <property type="entry name" value="Subtilisin-like"/>
    <property type="match status" value="1"/>
</dbReference>
<sequence>MDQKQHRNVPITLVSSLFVGLCLHSSLLLHVCLGKGDQLLRVVSSDVDDDRDGRVQAFIVHVEKPEHMVFASAEERADWHRSFLPSPTLDSGEPRLIYSYDKAISGFAARLTAAEVEAMEGMDGFLHAHPAVRVQERTTRSQQFMGLDEYSSVGSSSLWDLTNQGDGMIIGVLDTGIDPTIPSFDDSDMRPKPQGWDRHPCQFNNTKYRCNNKVIGAVAFDWKSSSPAADDYITHGTTVASCAAGRPVAGASYHGLADGTALGAAPRAYIAVYKAKDSADVLAAFDQVINDGVDVLSVSQGYPYAAPFYEDKFAIGALSAVENGIFVSVAAGNTGPSPGTILDNVPWTLSVGASSIDRVVEAIIDLGDGTQVYGESLLSPQNASKFPTTPLSLAFPGASSKAQAVRECTDPTMGGVDVQDKIVLCVASYEGYTNAPAVKKAVAAGAAAVVLMNPSSAPAKANFRIVGNTIPLEFDAAMSGTTVHVSYDDSQTIQAYYYAAAGSGYDEPSATIRFTGTKLRKRSNPRVTSFSSRGPSALNGGILKPDILGPGHNILSALPSYSPLKPFVMLPGTSLACPHLSGVAALLKKSHPDWTPAAIRSAIMTTADAVDNTGAFIKDETGGRANAFATGAGQVNPAKANDPGLVYDIDLRDYTRYVCGLYQLERQVTTVLRRRVDCNAEGRISGEELNYPSFWVTLAGTASKQVSRTVTNVVDGQAKYTASVDPIPGVRVTVWPKTLKFRYLGDTRSFTVTFTPAAGRVSGTTQDGQLRWVSDLDHHVVRSTIAVTFK</sequence>
<evidence type="ECO:0000256" key="1">
    <source>
        <dbReference type="ARBA" id="ARBA00011073"/>
    </source>
</evidence>
<dbReference type="Pfam" id="PF00082">
    <property type="entry name" value="Peptidase_S8"/>
    <property type="match status" value="1"/>
</dbReference>
<dbReference type="GO" id="GO:0004252">
    <property type="term" value="F:serine-type endopeptidase activity"/>
    <property type="evidence" value="ECO:0007669"/>
    <property type="project" value="UniProtKB-UniRule"/>
</dbReference>
<keyword evidence="2 7" id="KW-0645">Protease</keyword>
<name>A0A843W9U3_COLES</name>
<reference evidence="11" key="1">
    <citation type="submission" date="2017-07" db="EMBL/GenBank/DDBJ databases">
        <title>Taro Niue Genome Assembly and Annotation.</title>
        <authorList>
            <person name="Atibalentja N."/>
            <person name="Keating K."/>
            <person name="Fields C.J."/>
        </authorList>
    </citation>
    <scope>NUCLEOTIDE SEQUENCE</scope>
    <source>
        <strain evidence="11">Niue_2</strain>
        <tissue evidence="11">Leaf</tissue>
    </source>
</reference>
<dbReference type="InterPro" id="IPR010259">
    <property type="entry name" value="S8pro/Inhibitor_I9"/>
</dbReference>
<dbReference type="InterPro" id="IPR000209">
    <property type="entry name" value="Peptidase_S8/S53_dom"/>
</dbReference>
<dbReference type="PANTHER" id="PTHR10795">
    <property type="entry name" value="PROPROTEIN CONVERTASE SUBTILISIN/KEXIN"/>
    <property type="match status" value="1"/>
</dbReference>
<feature type="active site" description="Charge relay system" evidence="6 7">
    <location>
        <position position="174"/>
    </location>
</feature>
<feature type="domain" description="Inhibitor I9" evidence="9">
    <location>
        <begin position="58"/>
        <end position="130"/>
    </location>
</feature>
<evidence type="ECO:0000256" key="6">
    <source>
        <dbReference type="PIRSR" id="PIRSR615500-1"/>
    </source>
</evidence>
<dbReference type="AlphaFoldDB" id="A0A843W9U3"/>
<dbReference type="InterPro" id="IPR041469">
    <property type="entry name" value="Subtilisin-like_FN3"/>
</dbReference>
<evidence type="ECO:0000259" key="8">
    <source>
        <dbReference type="Pfam" id="PF00082"/>
    </source>
</evidence>
<dbReference type="InterPro" id="IPR015500">
    <property type="entry name" value="Peptidase_S8_subtilisin-rel"/>
</dbReference>
<keyword evidence="5 7" id="KW-0720">Serine protease</keyword>
<evidence type="ECO:0000256" key="2">
    <source>
        <dbReference type="ARBA" id="ARBA00022670"/>
    </source>
</evidence>
<comment type="similarity">
    <text evidence="1 7">Belongs to the peptidase S8 family.</text>
</comment>
<protein>
    <submittedName>
        <fullName evidence="11">Uncharacterized protein</fullName>
    </submittedName>
</protein>
<evidence type="ECO:0000256" key="5">
    <source>
        <dbReference type="ARBA" id="ARBA00022825"/>
    </source>
</evidence>
<feature type="domain" description="Subtilisin-like protease fibronectin type-III" evidence="10">
    <location>
        <begin position="688"/>
        <end position="787"/>
    </location>
</feature>
<dbReference type="InterPro" id="IPR045051">
    <property type="entry name" value="SBT"/>
</dbReference>
<proteinExistence type="inferred from homology"/>
<evidence type="ECO:0000313" key="12">
    <source>
        <dbReference type="Proteomes" id="UP000652761"/>
    </source>
</evidence>
<dbReference type="Gene3D" id="3.30.70.80">
    <property type="entry name" value="Peptidase S8 propeptide/proteinase inhibitor I9"/>
    <property type="match status" value="1"/>
</dbReference>
<evidence type="ECO:0000256" key="4">
    <source>
        <dbReference type="ARBA" id="ARBA00022801"/>
    </source>
</evidence>
<evidence type="ECO:0000259" key="9">
    <source>
        <dbReference type="Pfam" id="PF05922"/>
    </source>
</evidence>
<keyword evidence="4 7" id="KW-0378">Hydrolase</keyword>
<dbReference type="Gene3D" id="3.50.30.30">
    <property type="match status" value="1"/>
</dbReference>
<evidence type="ECO:0000313" key="11">
    <source>
        <dbReference type="EMBL" id="MQM00984.1"/>
    </source>
</evidence>
<dbReference type="GO" id="GO:0006508">
    <property type="term" value="P:proteolysis"/>
    <property type="evidence" value="ECO:0007669"/>
    <property type="project" value="UniProtKB-KW"/>
</dbReference>
<dbReference type="InterPro" id="IPR037045">
    <property type="entry name" value="S8pro/Inhibitor_I9_sf"/>
</dbReference>
<gene>
    <name evidence="11" type="ORF">Taro_033732</name>
</gene>
<dbReference type="PROSITE" id="PS51892">
    <property type="entry name" value="SUBTILASE"/>
    <property type="match status" value="1"/>
</dbReference>
<keyword evidence="12" id="KW-1185">Reference proteome</keyword>
<dbReference type="EMBL" id="NMUH01002598">
    <property type="protein sequence ID" value="MQM00984.1"/>
    <property type="molecule type" value="Genomic_DNA"/>
</dbReference>
<dbReference type="Proteomes" id="UP000652761">
    <property type="component" value="Unassembled WGS sequence"/>
</dbReference>
<feature type="active site" description="Charge relay system" evidence="6 7">
    <location>
        <position position="574"/>
    </location>
</feature>